<comment type="similarity">
    <text evidence="1">Belongs to the protein kinase superfamily. AGC Ser/Thr protein kinase family.</text>
</comment>
<dbReference type="PROSITE" id="PS00108">
    <property type="entry name" value="PROTEIN_KINASE_ST"/>
    <property type="match status" value="1"/>
</dbReference>
<dbReference type="PROSITE" id="PS50195">
    <property type="entry name" value="PX"/>
    <property type="match status" value="1"/>
</dbReference>
<dbReference type="SMART" id="SM00220">
    <property type="entry name" value="S_TKc"/>
    <property type="match status" value="1"/>
</dbReference>
<dbReference type="GO" id="GO:0035091">
    <property type="term" value="F:phosphatidylinositol binding"/>
    <property type="evidence" value="ECO:0007669"/>
    <property type="project" value="InterPro"/>
</dbReference>
<dbReference type="Gene3D" id="1.10.510.10">
    <property type="entry name" value="Transferase(Phosphotransferase) domain 1"/>
    <property type="match status" value="1"/>
</dbReference>
<feature type="domain" description="PX" evidence="11">
    <location>
        <begin position="1"/>
        <end position="108"/>
    </location>
</feature>
<evidence type="ECO:0000256" key="3">
    <source>
        <dbReference type="ARBA" id="ARBA00022553"/>
    </source>
</evidence>
<feature type="binding site" evidence="8">
    <location>
        <position position="158"/>
    </location>
    <ligand>
        <name>ATP</name>
        <dbReference type="ChEBI" id="CHEBI:30616"/>
    </ligand>
</feature>
<evidence type="ECO:0000256" key="2">
    <source>
        <dbReference type="ARBA" id="ARBA00022527"/>
    </source>
</evidence>
<dbReference type="SMART" id="SM00312">
    <property type="entry name" value="PX"/>
    <property type="match status" value="1"/>
</dbReference>
<evidence type="ECO:0000259" key="11">
    <source>
        <dbReference type="PROSITE" id="PS50195"/>
    </source>
</evidence>
<dbReference type="CDD" id="cd06093">
    <property type="entry name" value="PX_domain"/>
    <property type="match status" value="1"/>
</dbReference>
<dbReference type="PROSITE" id="PS00107">
    <property type="entry name" value="PROTEIN_KINASE_ATP"/>
    <property type="match status" value="1"/>
</dbReference>
<dbReference type="PROSITE" id="PS50011">
    <property type="entry name" value="PROTEIN_KINASE_DOM"/>
    <property type="match status" value="1"/>
</dbReference>
<dbReference type="Gene3D" id="3.30.1520.10">
    <property type="entry name" value="Phox-like domain"/>
    <property type="match status" value="1"/>
</dbReference>
<evidence type="ECO:0000256" key="7">
    <source>
        <dbReference type="ARBA" id="ARBA00022840"/>
    </source>
</evidence>
<keyword evidence="4" id="KW-0808">Transferase</keyword>
<dbReference type="Pfam" id="PF00069">
    <property type="entry name" value="Pkinase"/>
    <property type="match status" value="1"/>
</dbReference>
<evidence type="ECO:0000313" key="13">
    <source>
        <dbReference type="Proteomes" id="UP000887575"/>
    </source>
</evidence>
<dbReference type="Pfam" id="PF00787">
    <property type="entry name" value="PX"/>
    <property type="match status" value="1"/>
</dbReference>
<dbReference type="InterPro" id="IPR036871">
    <property type="entry name" value="PX_dom_sf"/>
</dbReference>
<feature type="domain" description="Protein kinase" evidence="10">
    <location>
        <begin position="129"/>
        <end position="386"/>
    </location>
</feature>
<dbReference type="PROSITE" id="PS51285">
    <property type="entry name" value="AGC_KINASE_CTER"/>
    <property type="match status" value="1"/>
</dbReference>
<evidence type="ECO:0000256" key="9">
    <source>
        <dbReference type="RuleBase" id="RU000304"/>
    </source>
</evidence>
<dbReference type="InterPro" id="IPR017441">
    <property type="entry name" value="Protein_kinase_ATP_BS"/>
</dbReference>
<dbReference type="GO" id="GO:0004674">
    <property type="term" value="F:protein serine/threonine kinase activity"/>
    <property type="evidence" value="ECO:0007669"/>
    <property type="project" value="UniProtKB-KW"/>
</dbReference>
<evidence type="ECO:0000256" key="8">
    <source>
        <dbReference type="PROSITE-ProRule" id="PRU10141"/>
    </source>
</evidence>
<dbReference type="FunFam" id="3.30.200.20:FF:000537">
    <property type="entry name" value="Non-specific serine/threonine protein kinase"/>
    <property type="match status" value="1"/>
</dbReference>
<dbReference type="SUPFAM" id="SSF64268">
    <property type="entry name" value="PX domain"/>
    <property type="match status" value="1"/>
</dbReference>
<dbReference type="Gene3D" id="3.30.200.20">
    <property type="entry name" value="Phosphorylase Kinase, domain 1"/>
    <property type="match status" value="1"/>
</dbReference>
<sequence length="462" mass="53729">MPPAPPDVNVRVITGDDKKTVVFAINVNSGPSMQKRFSDFERLHDKIKDNLPATLGTPPRRKLLFSSDTKLNEKRKQWITAFAQTILSNHTASREDVKEFFSLAQTFDTDEEHIDLGSSENKKTSPHDFDFLREVGKGSFGRVFVVRHKVDRKIYAMKVLSKEQIRRKNEVKHVMAERNVLKENIHHPFLVALRYSFQNKDKLYFVLDYLNGGELFSHLQREKHFNESRSRFYAANIASALGYLHENDIIYRDLKPENLLLDRHGYVVLTDFGLCKEGIKSKDTTSTFCGTPEYLAPEIILKKPYDRTVDWWCLGAVLFEMLYGLPPFYSKNHQEMYERIVNQPLRMKTSISAASSDIIQGLLQKDRRIRLGARNDFKDIRDHPFFLPIEWNKLLAREIKAPFIPKVKDEIDFSQFSREFTDSKFNPASLAPESLGQTMHHDKEFANFTFVQPKLNRESMED</sequence>
<evidence type="ECO:0000259" key="10">
    <source>
        <dbReference type="PROSITE" id="PS50011"/>
    </source>
</evidence>
<name>A0AAF3J617_9BILA</name>
<dbReference type="AlphaFoldDB" id="A0AAF3J617"/>
<keyword evidence="5 8" id="KW-0547">Nucleotide-binding</keyword>
<evidence type="ECO:0000256" key="5">
    <source>
        <dbReference type="ARBA" id="ARBA00022741"/>
    </source>
</evidence>
<accession>A0AAF3J617</accession>
<proteinExistence type="inferred from homology"/>
<keyword evidence="7 8" id="KW-0067">ATP-binding</keyword>
<keyword evidence="2 9" id="KW-0723">Serine/threonine-protein kinase</keyword>
<keyword evidence="6" id="KW-0418">Kinase</keyword>
<protein>
    <submittedName>
        <fullName evidence="14">Uncharacterized protein</fullName>
    </submittedName>
</protein>
<evidence type="ECO:0000256" key="1">
    <source>
        <dbReference type="ARBA" id="ARBA00009903"/>
    </source>
</evidence>
<dbReference type="InterPro" id="IPR008271">
    <property type="entry name" value="Ser/Thr_kinase_AS"/>
</dbReference>
<dbReference type="InterPro" id="IPR011009">
    <property type="entry name" value="Kinase-like_dom_sf"/>
</dbReference>
<dbReference type="SUPFAM" id="SSF56112">
    <property type="entry name" value="Protein kinase-like (PK-like)"/>
    <property type="match status" value="1"/>
</dbReference>
<evidence type="ECO:0000256" key="4">
    <source>
        <dbReference type="ARBA" id="ARBA00022679"/>
    </source>
</evidence>
<keyword evidence="13" id="KW-1185">Reference proteome</keyword>
<dbReference type="FunFam" id="1.10.510.10:FF:000008">
    <property type="entry name" value="Non-specific serine/threonine protein kinase"/>
    <property type="match status" value="1"/>
</dbReference>
<dbReference type="InterPro" id="IPR000719">
    <property type="entry name" value="Prot_kinase_dom"/>
</dbReference>
<dbReference type="SMART" id="SM00133">
    <property type="entry name" value="S_TK_X"/>
    <property type="match status" value="1"/>
</dbReference>
<evidence type="ECO:0000256" key="6">
    <source>
        <dbReference type="ARBA" id="ARBA00022777"/>
    </source>
</evidence>
<dbReference type="GO" id="GO:0005524">
    <property type="term" value="F:ATP binding"/>
    <property type="evidence" value="ECO:0007669"/>
    <property type="project" value="UniProtKB-UniRule"/>
</dbReference>
<dbReference type="WBParaSite" id="MBELARI_LOCUS18442">
    <property type="protein sequence ID" value="MBELARI_LOCUS18442"/>
    <property type="gene ID" value="MBELARI_LOCUS18442"/>
</dbReference>
<dbReference type="PANTHER" id="PTHR24351">
    <property type="entry name" value="RIBOSOMAL PROTEIN S6 KINASE"/>
    <property type="match status" value="1"/>
</dbReference>
<evidence type="ECO:0000313" key="14">
    <source>
        <dbReference type="WBParaSite" id="MBELARI_LOCUS18442"/>
    </source>
</evidence>
<evidence type="ECO:0000259" key="12">
    <source>
        <dbReference type="PROSITE" id="PS51285"/>
    </source>
</evidence>
<reference evidence="14" key="1">
    <citation type="submission" date="2024-02" db="UniProtKB">
        <authorList>
            <consortium name="WormBaseParasite"/>
        </authorList>
    </citation>
    <scope>IDENTIFICATION</scope>
</reference>
<keyword evidence="3" id="KW-0597">Phosphoprotein</keyword>
<dbReference type="InterPro" id="IPR001683">
    <property type="entry name" value="PX_dom"/>
</dbReference>
<dbReference type="InterPro" id="IPR000961">
    <property type="entry name" value="AGC-kinase_C"/>
</dbReference>
<organism evidence="13 14">
    <name type="scientific">Mesorhabditis belari</name>
    <dbReference type="NCBI Taxonomy" id="2138241"/>
    <lineage>
        <taxon>Eukaryota</taxon>
        <taxon>Metazoa</taxon>
        <taxon>Ecdysozoa</taxon>
        <taxon>Nematoda</taxon>
        <taxon>Chromadorea</taxon>
        <taxon>Rhabditida</taxon>
        <taxon>Rhabditina</taxon>
        <taxon>Rhabditomorpha</taxon>
        <taxon>Rhabditoidea</taxon>
        <taxon>Rhabditidae</taxon>
        <taxon>Mesorhabditinae</taxon>
        <taxon>Mesorhabditis</taxon>
    </lineage>
</organism>
<feature type="domain" description="AGC-kinase C-terminal" evidence="12">
    <location>
        <begin position="387"/>
        <end position="460"/>
    </location>
</feature>
<dbReference type="Proteomes" id="UP000887575">
    <property type="component" value="Unassembled WGS sequence"/>
</dbReference>